<evidence type="ECO:0000256" key="2">
    <source>
        <dbReference type="SAM" id="Phobius"/>
    </source>
</evidence>
<keyword evidence="2" id="KW-0812">Transmembrane</keyword>
<reference evidence="3 4" key="1">
    <citation type="submission" date="2019-08" db="EMBL/GenBank/DDBJ databases">
        <title>Deep-cultivation of Planctomycetes and their phenomic and genomic characterization uncovers novel biology.</title>
        <authorList>
            <person name="Wiegand S."/>
            <person name="Jogler M."/>
            <person name="Boedeker C."/>
            <person name="Pinto D."/>
            <person name="Vollmers J."/>
            <person name="Rivas-Marin E."/>
            <person name="Kohn T."/>
            <person name="Peeters S.H."/>
            <person name="Heuer A."/>
            <person name="Rast P."/>
            <person name="Oberbeckmann S."/>
            <person name="Bunk B."/>
            <person name="Jeske O."/>
            <person name="Meyerdierks A."/>
            <person name="Storesund J.E."/>
            <person name="Kallscheuer N."/>
            <person name="Luecker S."/>
            <person name="Lage O.M."/>
            <person name="Pohl T."/>
            <person name="Merkel B.J."/>
            <person name="Hornburger P."/>
            <person name="Mueller R.-W."/>
            <person name="Bruemmer F."/>
            <person name="Labrenz M."/>
            <person name="Spormann A.M."/>
            <person name="Op den Camp H."/>
            <person name="Overmann J."/>
            <person name="Amann R."/>
            <person name="Jetten M.S.M."/>
            <person name="Mascher T."/>
            <person name="Medema M.H."/>
            <person name="Devos D.P."/>
            <person name="Kaster A.-K."/>
            <person name="Ovreas L."/>
            <person name="Rohde M."/>
            <person name="Galperin M.Y."/>
            <person name="Jogler C."/>
        </authorList>
    </citation>
    <scope>NUCLEOTIDE SEQUENCE [LARGE SCALE GENOMIC DNA]</scope>
    <source>
        <strain evidence="3 4">UC8</strain>
    </source>
</reference>
<name>A0A5B9R242_9BACT</name>
<feature type="region of interest" description="Disordered" evidence="1">
    <location>
        <begin position="170"/>
        <end position="270"/>
    </location>
</feature>
<evidence type="ECO:0000313" key="3">
    <source>
        <dbReference type="EMBL" id="QEG43506.1"/>
    </source>
</evidence>
<dbReference type="EMBL" id="CP042914">
    <property type="protein sequence ID" value="QEG43506.1"/>
    <property type="molecule type" value="Genomic_DNA"/>
</dbReference>
<dbReference type="Pfam" id="PF21344">
    <property type="entry name" value="Zn_ribbon_LysW"/>
    <property type="match status" value="1"/>
</dbReference>
<sequence>MDTLSIDCTTCGSRLKIRDASLIGQIIACPKCGSMVEVTAGDPSTEENAHDQRIAVGPEGAVDSQAITQDSLNQTAFSDLSASDDVAAGGPVFQPSGLDEAAPDQAVAPPSGEASRMDAAAYAQSDRARRTRQIGLITALSTVGLITALVAFGFFVRWWQAASPAPTLAQQDNAPLGADPLEADPLAPDASPNPEASPVPNPDAAPEPDTAPEQAAEPEPADAPVPADTGDPSEEPATGPDAAIDMPPNELPTAASEPAASDDTAAAGDAPTAAEIAAEMMANPILLDEDTEEAETDEPEATEMPAAMRRWIGVLDFNNPGVQPDLPTPPTIDQVELDLPSSVQEGEFAAITDINVEHALARRMALDRRPAPLIRWLHLLSQISGLPIGVDMVALDAAGIDPLTSVTPPGGWTTAGEALAALAEQANCQLSRDDNKPIVLVDVAPQRIAAAIAPALRLDDLDDAASGHPDHAALLQLFTRLTQSPAVRLDDKAQLQVEGPPAAQWLAALTADALRIARGLPTRLPRQRTARWLVEGTDCEWPLVTAGPAIASIDRPLPTIDLLVRIGRANRAFPFIHWADALDHGLSPTTESMPWLQDATAGEALADMLDGHQLQTRIAGDGRWWIGTSATYDRSEVVALAKIDPAQADAIVQRLAASVGVPPQQLTAMPDSQSPYLILRGPRFIVRQLPKILSPQ</sequence>
<evidence type="ECO:0000256" key="1">
    <source>
        <dbReference type="SAM" id="MobiDB-lite"/>
    </source>
</evidence>
<keyword evidence="4" id="KW-1185">Reference proteome</keyword>
<dbReference type="RefSeq" id="WP_068129637.1">
    <property type="nucleotide sequence ID" value="NZ_CP042914.1"/>
</dbReference>
<dbReference type="InterPro" id="IPR005906">
    <property type="entry name" value="LysW"/>
</dbReference>
<evidence type="ECO:0000313" key="4">
    <source>
        <dbReference type="Proteomes" id="UP000325286"/>
    </source>
</evidence>
<proteinExistence type="predicted"/>
<dbReference type="Gene3D" id="2.20.28.160">
    <property type="match status" value="1"/>
</dbReference>
<organism evidence="3 4">
    <name type="scientific">Roseimaritima ulvae</name>
    <dbReference type="NCBI Taxonomy" id="980254"/>
    <lineage>
        <taxon>Bacteria</taxon>
        <taxon>Pseudomonadati</taxon>
        <taxon>Planctomycetota</taxon>
        <taxon>Planctomycetia</taxon>
        <taxon>Pirellulales</taxon>
        <taxon>Pirellulaceae</taxon>
        <taxon>Roseimaritima</taxon>
    </lineage>
</organism>
<feature type="compositionally biased region" description="Pro residues" evidence="1">
    <location>
        <begin position="195"/>
        <end position="205"/>
    </location>
</feature>
<feature type="transmembrane region" description="Helical" evidence="2">
    <location>
        <begin position="134"/>
        <end position="159"/>
    </location>
</feature>
<dbReference type="AlphaFoldDB" id="A0A5B9R242"/>
<feature type="compositionally biased region" description="Low complexity" evidence="1">
    <location>
        <begin position="252"/>
        <end position="270"/>
    </location>
</feature>
<keyword evidence="2" id="KW-0472">Membrane</keyword>
<dbReference type="KEGG" id="rul:UC8_55560"/>
<feature type="compositionally biased region" description="Low complexity" evidence="1">
    <location>
        <begin position="206"/>
        <end position="228"/>
    </location>
</feature>
<protein>
    <submittedName>
        <fullName evidence="3">Uncharacterized protein</fullName>
    </submittedName>
</protein>
<dbReference type="OrthoDB" id="208996at2"/>
<feature type="region of interest" description="Disordered" evidence="1">
    <location>
        <begin position="88"/>
        <end position="115"/>
    </location>
</feature>
<gene>
    <name evidence="3" type="ORF">UC8_55560</name>
</gene>
<dbReference type="Proteomes" id="UP000325286">
    <property type="component" value="Chromosome"/>
</dbReference>
<keyword evidence="2" id="KW-1133">Transmembrane helix</keyword>
<accession>A0A5B9R242</accession>